<dbReference type="InterPro" id="IPR032675">
    <property type="entry name" value="LRR_dom_sf"/>
</dbReference>
<accession>A0ABZ0X290</accession>
<dbReference type="EMBL" id="CP140158">
    <property type="protein sequence ID" value="WQG84491.1"/>
    <property type="molecule type" value="Genomic_DNA"/>
</dbReference>
<proteinExistence type="predicted"/>
<name>A0ABZ0X290_9GAMM</name>
<reference evidence="1 2" key="1">
    <citation type="submission" date="2023-11" db="EMBL/GenBank/DDBJ databases">
        <title>MicrobeMod: A computational toolkit for identifying prokaryotic methylation and restriction-modification with nanopore sequencing.</title>
        <authorList>
            <person name="Crits-Christoph A."/>
            <person name="Kang S.C."/>
            <person name="Lee H."/>
            <person name="Ostrov N."/>
        </authorList>
    </citation>
    <scope>NUCLEOTIDE SEQUENCE [LARGE SCALE GENOMIC DNA]</scope>
    <source>
        <strain evidence="1 2">DSMZ 16071</strain>
    </source>
</reference>
<keyword evidence="2" id="KW-1185">Reference proteome</keyword>
<dbReference type="RefSeq" id="WP_018624963.1">
    <property type="nucleotide sequence ID" value="NZ_CP140158.1"/>
</dbReference>
<dbReference type="Gene3D" id="3.80.10.10">
    <property type="entry name" value="Ribonuclease Inhibitor"/>
    <property type="match status" value="1"/>
</dbReference>
<evidence type="ECO:0000313" key="2">
    <source>
        <dbReference type="Proteomes" id="UP001324185"/>
    </source>
</evidence>
<dbReference type="Proteomes" id="UP001324185">
    <property type="component" value="Chromosome"/>
</dbReference>
<sequence length="337" mass="38869">MKYKASQTQEYLFENNNQTELTRVTTFVNSFDEKESIRIKCEHEEFHIDNKVIYKKLTVSGKYIDEMYEAFNSYDYNELIFESGSWKSLVLADETAEKITSLHLGTEFVEPGFLSQFKNLEELYIGGKFKSPLSFENLKRLKFLELTYSKTFNGLTDLEQLETLKINGWKKKYFELGELKNLKYLSLRKPVGLMSLECISKIPSIEYLEVYSAPELVDCNALTKCEHLKYLRLESCKRLSNLEFIKSLDLLELALLTGTDIESASFLSPLKHLKSLAVGGGSKFTESDISSLLSNHGLEYIRLDGTRYYKPKASDIVNQVSKKAKAYQPFQKYGLYI</sequence>
<dbReference type="SUPFAM" id="SSF52047">
    <property type="entry name" value="RNI-like"/>
    <property type="match status" value="1"/>
</dbReference>
<organism evidence="1 2">
    <name type="scientific">Kangiella aquimarina</name>
    <dbReference type="NCBI Taxonomy" id="261965"/>
    <lineage>
        <taxon>Bacteria</taxon>
        <taxon>Pseudomonadati</taxon>
        <taxon>Pseudomonadota</taxon>
        <taxon>Gammaproteobacteria</taxon>
        <taxon>Kangiellales</taxon>
        <taxon>Kangiellaceae</taxon>
        <taxon>Kangiella</taxon>
    </lineage>
</organism>
<evidence type="ECO:0000313" key="1">
    <source>
        <dbReference type="EMBL" id="WQG84491.1"/>
    </source>
</evidence>
<evidence type="ECO:0008006" key="3">
    <source>
        <dbReference type="Google" id="ProtNLM"/>
    </source>
</evidence>
<protein>
    <recommendedName>
        <fullName evidence="3">Leucine-rich repeat domain-containing protein</fullName>
    </recommendedName>
</protein>
<gene>
    <name evidence="1" type="ORF">SR900_08435</name>
</gene>